<evidence type="ECO:0000256" key="1">
    <source>
        <dbReference type="ARBA" id="ARBA00001526"/>
    </source>
</evidence>
<evidence type="ECO:0000256" key="8">
    <source>
        <dbReference type="ARBA" id="ARBA00022729"/>
    </source>
</evidence>
<dbReference type="PANTHER" id="PTHR42951">
    <property type="entry name" value="METALLO-BETA-LACTAMASE DOMAIN-CONTAINING"/>
    <property type="match status" value="1"/>
</dbReference>
<evidence type="ECO:0000259" key="13">
    <source>
        <dbReference type="SMART" id="SM00849"/>
    </source>
</evidence>
<evidence type="ECO:0000313" key="15">
    <source>
        <dbReference type="Proteomes" id="UP000297940"/>
    </source>
</evidence>
<evidence type="ECO:0000256" key="7">
    <source>
        <dbReference type="ARBA" id="ARBA00022723"/>
    </source>
</evidence>
<comment type="subunit">
    <text evidence="5">Monomer.</text>
</comment>
<comment type="similarity">
    <text evidence="4">Belongs to the metallo-beta-lactamase superfamily. Class-B beta-lactamase family.</text>
</comment>
<comment type="catalytic activity">
    <reaction evidence="1">
        <text>a beta-lactam + H2O = a substituted beta-amino acid</text>
        <dbReference type="Rhea" id="RHEA:20401"/>
        <dbReference type="ChEBI" id="CHEBI:15377"/>
        <dbReference type="ChEBI" id="CHEBI:35627"/>
        <dbReference type="ChEBI" id="CHEBI:140347"/>
        <dbReference type="EC" id="3.5.2.6"/>
    </reaction>
</comment>
<dbReference type="Gene3D" id="3.60.15.10">
    <property type="entry name" value="Ribonuclease Z/Hydroxyacylglutathione hydrolase-like"/>
    <property type="match status" value="1"/>
</dbReference>
<keyword evidence="7" id="KW-0479">Metal-binding</keyword>
<evidence type="ECO:0000256" key="6">
    <source>
        <dbReference type="ARBA" id="ARBA00012865"/>
    </source>
</evidence>
<evidence type="ECO:0000256" key="11">
    <source>
        <dbReference type="ARBA" id="ARBA00022833"/>
    </source>
</evidence>
<proteinExistence type="inferred from homology"/>
<evidence type="ECO:0000256" key="3">
    <source>
        <dbReference type="ARBA" id="ARBA00004418"/>
    </source>
</evidence>
<keyword evidence="15" id="KW-1185">Reference proteome</keyword>
<evidence type="ECO:0000256" key="2">
    <source>
        <dbReference type="ARBA" id="ARBA00001947"/>
    </source>
</evidence>
<protein>
    <recommendedName>
        <fullName evidence="6">beta-lactamase</fullName>
        <ecNumber evidence="6">3.5.2.6</ecNumber>
    </recommendedName>
</protein>
<feature type="domain" description="Metallo-beta-lactamase" evidence="13">
    <location>
        <begin position="104"/>
        <end position="274"/>
    </location>
</feature>
<keyword evidence="9" id="KW-0574">Periplasm</keyword>
<dbReference type="InterPro" id="IPR036866">
    <property type="entry name" value="RibonucZ/Hydroxyglut_hydro"/>
</dbReference>
<dbReference type="EMBL" id="RQHK01000002">
    <property type="protein sequence ID" value="TGM82449.1"/>
    <property type="molecule type" value="Genomic_DNA"/>
</dbReference>
<dbReference type="InterPro" id="IPR001279">
    <property type="entry name" value="Metallo-B-lactamas"/>
</dbReference>
<comment type="caution">
    <text evidence="14">The sequence shown here is derived from an EMBL/GenBank/DDBJ whole genome shotgun (WGS) entry which is preliminary data.</text>
</comment>
<dbReference type="SMART" id="SM00849">
    <property type="entry name" value="Lactamase_B"/>
    <property type="match status" value="1"/>
</dbReference>
<dbReference type="NCBIfam" id="NF033088">
    <property type="entry name" value="bla_subclass_B1"/>
    <property type="match status" value="1"/>
</dbReference>
<evidence type="ECO:0000256" key="5">
    <source>
        <dbReference type="ARBA" id="ARBA00011245"/>
    </source>
</evidence>
<sequence>MPVTASDPIKPSQQRYFDPIKTANILSSSPSKKRIHILILVFCIAGFSFFHCQLEKISEPPSVISLPPESNQPLPSSERLEWQKIKETVWIHRSFGEFQGQVFSANGLVVLSNKGVVVIDTPWTESQTEELFSEIQTKFQKEILFLIVTHAHDDRMAGVPLFQKRNIPVYSTSLTAKLAKERGFGKTNPILDIQTRFALGNESIEVFFPGHGHSADNIVVWLAHTHILFGGCLVKALDAENLGNVKEADLNEWPNSVKRVLSRYPDAEVVVPGHGDWGKLDLLRHTIRLLVSPNH</sequence>
<dbReference type="NCBIfam" id="NF012229">
    <property type="entry name" value="bla_class_B_core"/>
    <property type="match status" value="1"/>
</dbReference>
<evidence type="ECO:0000256" key="10">
    <source>
        <dbReference type="ARBA" id="ARBA00022801"/>
    </source>
</evidence>
<reference evidence="15" key="1">
    <citation type="journal article" date="2019" name="PLoS Negl. Trop. Dis.">
        <title>Revisiting the worldwide diversity of Leptospira species in the environment.</title>
        <authorList>
            <person name="Vincent A.T."/>
            <person name="Schiettekatte O."/>
            <person name="Bourhy P."/>
            <person name="Veyrier F.J."/>
            <person name="Picardeau M."/>
        </authorList>
    </citation>
    <scope>NUCLEOTIDE SEQUENCE [LARGE SCALE GENOMIC DNA]</scope>
    <source>
        <strain evidence="15">201601298</strain>
    </source>
</reference>
<dbReference type="CDD" id="cd16304">
    <property type="entry name" value="BcII-like_MBL-B1"/>
    <property type="match status" value="1"/>
</dbReference>
<keyword evidence="10" id="KW-0378">Hydrolase</keyword>
<dbReference type="InterPro" id="IPR047917">
    <property type="entry name" value="BcII-like_MBL-B1"/>
</dbReference>
<dbReference type="InterPro" id="IPR050855">
    <property type="entry name" value="NDM-1-like"/>
</dbReference>
<organism evidence="14 15">
    <name type="scientific">Leptospira mtsangambouensis</name>
    <dbReference type="NCBI Taxonomy" id="2484912"/>
    <lineage>
        <taxon>Bacteria</taxon>
        <taxon>Pseudomonadati</taxon>
        <taxon>Spirochaetota</taxon>
        <taxon>Spirochaetia</taxon>
        <taxon>Leptospirales</taxon>
        <taxon>Leptospiraceae</taxon>
        <taxon>Leptospira</taxon>
    </lineage>
</organism>
<gene>
    <name evidence="14" type="primary">bla</name>
    <name evidence="14" type="ORF">EHR01_00355</name>
</gene>
<comment type="subcellular location">
    <subcellularLocation>
        <location evidence="3">Periplasm</location>
    </subcellularLocation>
</comment>
<evidence type="ECO:0000313" key="14">
    <source>
        <dbReference type="EMBL" id="TGM82449.1"/>
    </source>
</evidence>
<evidence type="ECO:0000256" key="12">
    <source>
        <dbReference type="ARBA" id="ARBA00023251"/>
    </source>
</evidence>
<evidence type="ECO:0000256" key="9">
    <source>
        <dbReference type="ARBA" id="ARBA00022764"/>
    </source>
</evidence>
<accession>A0ABY2P4Q5</accession>
<comment type="cofactor">
    <cofactor evidence="2">
        <name>Zn(2+)</name>
        <dbReference type="ChEBI" id="CHEBI:29105"/>
    </cofactor>
</comment>
<dbReference type="SUPFAM" id="SSF56281">
    <property type="entry name" value="Metallo-hydrolase/oxidoreductase"/>
    <property type="match status" value="1"/>
</dbReference>
<dbReference type="PANTHER" id="PTHR42951:SF4">
    <property type="entry name" value="ACYL-COENZYME A THIOESTERASE MBLAC2"/>
    <property type="match status" value="1"/>
</dbReference>
<dbReference type="InterPro" id="IPR058199">
    <property type="entry name" value="BlaB//VIM/IMP-1"/>
</dbReference>
<evidence type="ECO:0000256" key="4">
    <source>
        <dbReference type="ARBA" id="ARBA00005250"/>
    </source>
</evidence>
<keyword evidence="8" id="KW-0732">Signal</keyword>
<name>A0ABY2P4Q5_9LEPT</name>
<dbReference type="Proteomes" id="UP000297940">
    <property type="component" value="Unassembled WGS sequence"/>
</dbReference>
<dbReference type="Pfam" id="PF00753">
    <property type="entry name" value="Lactamase_B"/>
    <property type="match status" value="1"/>
</dbReference>
<keyword evidence="12" id="KW-0046">Antibiotic resistance</keyword>
<dbReference type="EC" id="3.5.2.6" evidence="6"/>
<keyword evidence="11" id="KW-0862">Zinc</keyword>